<dbReference type="EMBL" id="FOAJ01000001">
    <property type="protein sequence ID" value="SEK18820.1"/>
    <property type="molecule type" value="Genomic_DNA"/>
</dbReference>
<dbReference type="PANTHER" id="PTHR21708:SF26">
    <property type="entry name" value="2-DEHYDROPANTOATE 2-REDUCTASE"/>
    <property type="match status" value="1"/>
</dbReference>
<comment type="pathway">
    <text evidence="2 11">Cofactor biosynthesis; (R)-pantothenate biosynthesis; (R)-pantoate from 3-methyl-2-oxobutanoate: step 2/2.</text>
</comment>
<keyword evidence="7 11" id="KW-0521">NADP</keyword>
<evidence type="ECO:0000256" key="10">
    <source>
        <dbReference type="ARBA" id="ARBA00048793"/>
    </source>
</evidence>
<evidence type="ECO:0000313" key="15">
    <source>
        <dbReference type="Proteomes" id="UP000199120"/>
    </source>
</evidence>
<dbReference type="UniPathway" id="UPA00028">
    <property type="reaction ID" value="UER00004"/>
</dbReference>
<name>A0A1H7F490_9BURK</name>
<dbReference type="GO" id="GO:0005737">
    <property type="term" value="C:cytoplasm"/>
    <property type="evidence" value="ECO:0007669"/>
    <property type="project" value="TreeGrafter"/>
</dbReference>
<dbReference type="SUPFAM" id="SSF51735">
    <property type="entry name" value="NAD(P)-binding Rossmann-fold domains"/>
    <property type="match status" value="1"/>
</dbReference>
<dbReference type="InterPro" id="IPR013328">
    <property type="entry name" value="6PGD_dom2"/>
</dbReference>
<feature type="domain" description="Ketopantoate reductase N-terminal" evidence="12">
    <location>
        <begin position="3"/>
        <end position="149"/>
    </location>
</feature>
<dbReference type="PANTHER" id="PTHR21708">
    <property type="entry name" value="PROBABLE 2-DEHYDROPANTOATE 2-REDUCTASE"/>
    <property type="match status" value="1"/>
</dbReference>
<accession>A0A1H7F490</accession>
<dbReference type="AlphaFoldDB" id="A0A1H7F490"/>
<dbReference type="GO" id="GO:0015940">
    <property type="term" value="P:pantothenate biosynthetic process"/>
    <property type="evidence" value="ECO:0007669"/>
    <property type="project" value="UniProtKB-UniPathway"/>
</dbReference>
<dbReference type="Pfam" id="PF02558">
    <property type="entry name" value="ApbA"/>
    <property type="match status" value="1"/>
</dbReference>
<sequence length="309" mass="32289">MKILVLGAGALGGYYGARLIEAGANVTFAVRAGRASQLDRDGLVVTSPLGDFSRPVQTMLAGDDRGPFDVVLLACKAYDLDAAIGTIAPAVGPATTILPLLNGLAVYDRLDAVFGRPRVMGGVSYIATTLDPSGAIRHLSPFDRLSVGARDAAHADTARAVHELASKSAGTRTLSGAIVQELWEKWTTICAGAAATCLLRATVGEIVRTRDGADIVTRILAECVAVATRAGYAPRDEALAAARATLLAENSTWAASMMRDIAANARRIESDAIVGDMIAYGERFGVETPLLRIAFCSVDAYAARQRAAA</sequence>
<dbReference type="InterPro" id="IPR003710">
    <property type="entry name" value="ApbA"/>
</dbReference>
<dbReference type="Pfam" id="PF08546">
    <property type="entry name" value="ApbA_C"/>
    <property type="match status" value="1"/>
</dbReference>
<proteinExistence type="inferred from homology"/>
<evidence type="ECO:0000256" key="4">
    <source>
        <dbReference type="ARBA" id="ARBA00013014"/>
    </source>
</evidence>
<dbReference type="EC" id="1.1.1.169" evidence="4 11"/>
<evidence type="ECO:0000256" key="1">
    <source>
        <dbReference type="ARBA" id="ARBA00002919"/>
    </source>
</evidence>
<evidence type="ECO:0000259" key="12">
    <source>
        <dbReference type="Pfam" id="PF02558"/>
    </source>
</evidence>
<comment type="function">
    <text evidence="1 11">Catalyzes the NADPH-dependent reduction of ketopantoate into pantoic acid.</text>
</comment>
<dbReference type="Gene3D" id="3.40.50.720">
    <property type="entry name" value="NAD(P)-binding Rossmann-like Domain"/>
    <property type="match status" value="1"/>
</dbReference>
<keyword evidence="6 11" id="KW-0566">Pantothenate biosynthesis</keyword>
<evidence type="ECO:0000313" key="14">
    <source>
        <dbReference type="EMBL" id="SEK18820.1"/>
    </source>
</evidence>
<evidence type="ECO:0000256" key="5">
    <source>
        <dbReference type="ARBA" id="ARBA00019465"/>
    </source>
</evidence>
<reference evidence="15" key="1">
    <citation type="submission" date="2016-10" db="EMBL/GenBank/DDBJ databases">
        <authorList>
            <person name="Varghese N."/>
            <person name="Submissions S."/>
        </authorList>
    </citation>
    <scope>NUCLEOTIDE SEQUENCE [LARGE SCALE GENOMIC DNA]</scope>
    <source>
        <strain evidence="15">LMG 26416</strain>
    </source>
</reference>
<dbReference type="InterPro" id="IPR051402">
    <property type="entry name" value="KPR-Related"/>
</dbReference>
<evidence type="ECO:0000256" key="9">
    <source>
        <dbReference type="ARBA" id="ARBA00032024"/>
    </source>
</evidence>
<organism evidence="14 15">
    <name type="scientific">Paraburkholderia caballeronis</name>
    <dbReference type="NCBI Taxonomy" id="416943"/>
    <lineage>
        <taxon>Bacteria</taxon>
        <taxon>Pseudomonadati</taxon>
        <taxon>Pseudomonadota</taxon>
        <taxon>Betaproteobacteria</taxon>
        <taxon>Burkholderiales</taxon>
        <taxon>Burkholderiaceae</taxon>
        <taxon>Paraburkholderia</taxon>
    </lineage>
</organism>
<dbReference type="SUPFAM" id="SSF48179">
    <property type="entry name" value="6-phosphogluconate dehydrogenase C-terminal domain-like"/>
    <property type="match status" value="1"/>
</dbReference>
<feature type="domain" description="Ketopantoate reductase C-terminal" evidence="13">
    <location>
        <begin position="178"/>
        <end position="294"/>
    </location>
</feature>
<dbReference type="GO" id="GO:0008677">
    <property type="term" value="F:2-dehydropantoate 2-reductase activity"/>
    <property type="evidence" value="ECO:0007669"/>
    <property type="project" value="UniProtKB-EC"/>
</dbReference>
<dbReference type="FunFam" id="3.40.50.720:FF:000307">
    <property type="entry name" value="2-dehydropantoate 2-reductase"/>
    <property type="match status" value="1"/>
</dbReference>
<dbReference type="Proteomes" id="UP000199120">
    <property type="component" value="Unassembled WGS sequence"/>
</dbReference>
<dbReference type="STRING" id="416943.SAMN05445871_6207"/>
<evidence type="ECO:0000256" key="3">
    <source>
        <dbReference type="ARBA" id="ARBA00007870"/>
    </source>
</evidence>
<evidence type="ECO:0000259" key="13">
    <source>
        <dbReference type="Pfam" id="PF08546"/>
    </source>
</evidence>
<protein>
    <recommendedName>
        <fullName evidence="5 11">2-dehydropantoate 2-reductase</fullName>
        <ecNumber evidence="4 11">1.1.1.169</ecNumber>
    </recommendedName>
    <alternativeName>
        <fullName evidence="9 11">Ketopantoate reductase</fullName>
    </alternativeName>
</protein>
<dbReference type="RefSeq" id="WP_090552909.1">
    <property type="nucleotide sequence ID" value="NZ_FNSR01000003.1"/>
</dbReference>
<dbReference type="NCBIfam" id="TIGR00745">
    <property type="entry name" value="apbA_panE"/>
    <property type="match status" value="1"/>
</dbReference>
<evidence type="ECO:0000256" key="2">
    <source>
        <dbReference type="ARBA" id="ARBA00004994"/>
    </source>
</evidence>
<dbReference type="InterPro" id="IPR036291">
    <property type="entry name" value="NAD(P)-bd_dom_sf"/>
</dbReference>
<evidence type="ECO:0000256" key="11">
    <source>
        <dbReference type="RuleBase" id="RU362068"/>
    </source>
</evidence>
<dbReference type="OrthoDB" id="9796561at2"/>
<dbReference type="InterPro" id="IPR008927">
    <property type="entry name" value="6-PGluconate_DH-like_C_sf"/>
</dbReference>
<evidence type="ECO:0000256" key="7">
    <source>
        <dbReference type="ARBA" id="ARBA00022857"/>
    </source>
</evidence>
<evidence type="ECO:0000256" key="8">
    <source>
        <dbReference type="ARBA" id="ARBA00023002"/>
    </source>
</evidence>
<comment type="catalytic activity">
    <reaction evidence="10 11">
        <text>(R)-pantoate + NADP(+) = 2-dehydropantoate + NADPH + H(+)</text>
        <dbReference type="Rhea" id="RHEA:16233"/>
        <dbReference type="ChEBI" id="CHEBI:11561"/>
        <dbReference type="ChEBI" id="CHEBI:15378"/>
        <dbReference type="ChEBI" id="CHEBI:15980"/>
        <dbReference type="ChEBI" id="CHEBI:57783"/>
        <dbReference type="ChEBI" id="CHEBI:58349"/>
        <dbReference type="EC" id="1.1.1.169"/>
    </reaction>
</comment>
<comment type="similarity">
    <text evidence="3 11">Belongs to the ketopantoate reductase family.</text>
</comment>
<evidence type="ECO:0000256" key="6">
    <source>
        <dbReference type="ARBA" id="ARBA00022655"/>
    </source>
</evidence>
<gene>
    <name evidence="14" type="ORF">SAMN05192542_10159</name>
</gene>
<keyword evidence="15" id="KW-1185">Reference proteome</keyword>
<keyword evidence="8 11" id="KW-0560">Oxidoreductase</keyword>
<dbReference type="Gene3D" id="1.10.1040.10">
    <property type="entry name" value="N-(1-d-carboxylethyl)-l-norvaline Dehydrogenase, domain 2"/>
    <property type="match status" value="1"/>
</dbReference>
<dbReference type="InterPro" id="IPR013332">
    <property type="entry name" value="KPR_N"/>
</dbReference>
<dbReference type="InterPro" id="IPR013752">
    <property type="entry name" value="KPA_reductase"/>
</dbReference>